<dbReference type="STRING" id="50990.A0A4Y7QC96"/>
<gene>
    <name evidence="1" type="ORF">BD410DRAFT_744068</name>
</gene>
<name>A0A4Y7QC96_9AGAM</name>
<evidence type="ECO:0000313" key="2">
    <source>
        <dbReference type="Proteomes" id="UP000294933"/>
    </source>
</evidence>
<dbReference type="InterPro" id="IPR032675">
    <property type="entry name" value="LRR_dom_sf"/>
</dbReference>
<dbReference type="OrthoDB" id="2269034at2759"/>
<keyword evidence="2" id="KW-1185">Reference proteome</keyword>
<sequence length="468" mass="52836">MVGDQPLPSSTTDDDGTMRPPIESLSFDILSQIFLDCLPETGLASVSTADAPVLLGRICRHWRAIALGTPQLWAGLDFGHGAERALGDQTKDAMAAAEWKNRAGSCSLSYRLWLTHDGVLDVILQYCSQWRHFEARIEADGWNKVYTVVSKGAPRLRYLAIEILNPPHIHIDIPIPGASQLQSLHIGMDFIIHFKLDHMVTPSLKMLDCERSPLSLDDCWSCLRYFPNLEHFSATCDNGHPLEFSSGIVEAKELKNLQLTLHRAGFDRLLDVIQARSLENLEFNFHHTSDDLSIGVPPIPRFLERSGAHLVYIYIDAPMTSDQIIECFHHTPALTFLELHNGLLNDAVIQALTLVAGTETPCHNICPELERIVFMQDRVNASTLSSDVMKDMILSRWRGEVRQMVSSTDNIWERKLRSISLICLDFEDFCVVTLERTIIRCVEEGLEVVENHPDYYFAQHDQLHVSSE</sequence>
<dbReference type="EMBL" id="ML170164">
    <property type="protein sequence ID" value="TDL25317.1"/>
    <property type="molecule type" value="Genomic_DNA"/>
</dbReference>
<organism evidence="1 2">
    <name type="scientific">Rickenella mellea</name>
    <dbReference type="NCBI Taxonomy" id="50990"/>
    <lineage>
        <taxon>Eukaryota</taxon>
        <taxon>Fungi</taxon>
        <taxon>Dikarya</taxon>
        <taxon>Basidiomycota</taxon>
        <taxon>Agaricomycotina</taxon>
        <taxon>Agaricomycetes</taxon>
        <taxon>Hymenochaetales</taxon>
        <taxon>Rickenellaceae</taxon>
        <taxon>Rickenella</taxon>
    </lineage>
</organism>
<dbReference type="Gene3D" id="3.80.10.10">
    <property type="entry name" value="Ribonuclease Inhibitor"/>
    <property type="match status" value="1"/>
</dbReference>
<protein>
    <submittedName>
        <fullName evidence="1">Uncharacterized protein</fullName>
    </submittedName>
</protein>
<accession>A0A4Y7QC96</accession>
<proteinExistence type="predicted"/>
<evidence type="ECO:0000313" key="1">
    <source>
        <dbReference type="EMBL" id="TDL25317.1"/>
    </source>
</evidence>
<dbReference type="VEuPathDB" id="FungiDB:BD410DRAFT_744068"/>
<reference evidence="1 2" key="1">
    <citation type="submission" date="2018-06" db="EMBL/GenBank/DDBJ databases">
        <title>A transcriptomic atlas of mushroom development highlights an independent origin of complex multicellularity.</title>
        <authorList>
            <consortium name="DOE Joint Genome Institute"/>
            <person name="Krizsan K."/>
            <person name="Almasi E."/>
            <person name="Merenyi Z."/>
            <person name="Sahu N."/>
            <person name="Viragh M."/>
            <person name="Koszo T."/>
            <person name="Mondo S."/>
            <person name="Kiss B."/>
            <person name="Balint B."/>
            <person name="Kues U."/>
            <person name="Barry K."/>
            <person name="Hegedus J.C."/>
            <person name="Henrissat B."/>
            <person name="Johnson J."/>
            <person name="Lipzen A."/>
            <person name="Ohm R."/>
            <person name="Nagy I."/>
            <person name="Pangilinan J."/>
            <person name="Yan J."/>
            <person name="Xiong Y."/>
            <person name="Grigoriev I.V."/>
            <person name="Hibbett D.S."/>
            <person name="Nagy L.G."/>
        </authorList>
    </citation>
    <scope>NUCLEOTIDE SEQUENCE [LARGE SCALE GENOMIC DNA]</scope>
    <source>
        <strain evidence="1 2">SZMC22713</strain>
    </source>
</reference>
<dbReference type="AlphaFoldDB" id="A0A4Y7QC96"/>
<dbReference type="Proteomes" id="UP000294933">
    <property type="component" value="Unassembled WGS sequence"/>
</dbReference>
<dbReference type="SUPFAM" id="SSF52047">
    <property type="entry name" value="RNI-like"/>
    <property type="match status" value="1"/>
</dbReference>